<dbReference type="Proteomes" id="UP000054538">
    <property type="component" value="Unassembled WGS sequence"/>
</dbReference>
<dbReference type="InParanoid" id="A0A0D0D7Y4"/>
<dbReference type="AlphaFoldDB" id="A0A0D0D7Y4"/>
<evidence type="ECO:0000313" key="1">
    <source>
        <dbReference type="EMBL" id="KIK93012.1"/>
    </source>
</evidence>
<evidence type="ECO:0000313" key="2">
    <source>
        <dbReference type="Proteomes" id="UP000054538"/>
    </source>
</evidence>
<sequence length="161" mass="18420">MIATRNKQRPRRSADSMTNQLTMVTTSRWQMGRAPAVVTCYRSSGWLKVTDGLVDIPKTFLLSWLADIVTDTREVLQRRMNARRAVQCETIFTLQLDHPFRRNTGVKSRDDLSPFGAQSQIFIIALSYIYVPLTAPRWPGHNPLLRYGEIPLSLRRPTCAT</sequence>
<gene>
    <name evidence="1" type="ORF">PAXRUDRAFT_543385</name>
</gene>
<organism evidence="1 2">
    <name type="scientific">Paxillus rubicundulus Ve08.2h10</name>
    <dbReference type="NCBI Taxonomy" id="930991"/>
    <lineage>
        <taxon>Eukaryota</taxon>
        <taxon>Fungi</taxon>
        <taxon>Dikarya</taxon>
        <taxon>Basidiomycota</taxon>
        <taxon>Agaricomycotina</taxon>
        <taxon>Agaricomycetes</taxon>
        <taxon>Agaricomycetidae</taxon>
        <taxon>Boletales</taxon>
        <taxon>Paxilineae</taxon>
        <taxon>Paxillaceae</taxon>
        <taxon>Paxillus</taxon>
    </lineage>
</organism>
<reference evidence="2" key="2">
    <citation type="submission" date="2015-01" db="EMBL/GenBank/DDBJ databases">
        <title>Evolutionary Origins and Diversification of the Mycorrhizal Mutualists.</title>
        <authorList>
            <consortium name="DOE Joint Genome Institute"/>
            <consortium name="Mycorrhizal Genomics Consortium"/>
            <person name="Kohler A."/>
            <person name="Kuo A."/>
            <person name="Nagy L.G."/>
            <person name="Floudas D."/>
            <person name="Copeland A."/>
            <person name="Barry K.W."/>
            <person name="Cichocki N."/>
            <person name="Veneault-Fourrey C."/>
            <person name="LaButti K."/>
            <person name="Lindquist E.A."/>
            <person name="Lipzen A."/>
            <person name="Lundell T."/>
            <person name="Morin E."/>
            <person name="Murat C."/>
            <person name="Riley R."/>
            <person name="Ohm R."/>
            <person name="Sun H."/>
            <person name="Tunlid A."/>
            <person name="Henrissat B."/>
            <person name="Grigoriev I.V."/>
            <person name="Hibbett D.S."/>
            <person name="Martin F."/>
        </authorList>
    </citation>
    <scope>NUCLEOTIDE SEQUENCE [LARGE SCALE GENOMIC DNA]</scope>
    <source>
        <strain evidence="2">Ve08.2h10</strain>
    </source>
</reference>
<accession>A0A0D0D7Y4</accession>
<protein>
    <submittedName>
        <fullName evidence="1">Uncharacterized protein</fullName>
    </submittedName>
</protein>
<dbReference type="EMBL" id="KN825222">
    <property type="protein sequence ID" value="KIK93012.1"/>
    <property type="molecule type" value="Genomic_DNA"/>
</dbReference>
<proteinExistence type="predicted"/>
<reference evidence="1 2" key="1">
    <citation type="submission" date="2014-04" db="EMBL/GenBank/DDBJ databases">
        <authorList>
            <consortium name="DOE Joint Genome Institute"/>
            <person name="Kuo A."/>
            <person name="Kohler A."/>
            <person name="Jargeat P."/>
            <person name="Nagy L.G."/>
            <person name="Floudas D."/>
            <person name="Copeland A."/>
            <person name="Barry K.W."/>
            <person name="Cichocki N."/>
            <person name="Veneault-Fourrey C."/>
            <person name="LaButti K."/>
            <person name="Lindquist E.A."/>
            <person name="Lipzen A."/>
            <person name="Lundell T."/>
            <person name="Morin E."/>
            <person name="Murat C."/>
            <person name="Sun H."/>
            <person name="Tunlid A."/>
            <person name="Henrissat B."/>
            <person name="Grigoriev I.V."/>
            <person name="Hibbett D.S."/>
            <person name="Martin F."/>
            <person name="Nordberg H.P."/>
            <person name="Cantor M.N."/>
            <person name="Hua S.X."/>
        </authorList>
    </citation>
    <scope>NUCLEOTIDE SEQUENCE [LARGE SCALE GENOMIC DNA]</scope>
    <source>
        <strain evidence="1 2">Ve08.2h10</strain>
    </source>
</reference>
<dbReference type="HOGENOM" id="CLU_1644256_0_0_1"/>
<keyword evidence="2" id="KW-1185">Reference proteome</keyword>
<name>A0A0D0D7Y4_9AGAM</name>